<comment type="cofactor">
    <cofactor evidence="1 6">
        <name>FAD</name>
        <dbReference type="ChEBI" id="CHEBI:57692"/>
    </cofactor>
</comment>
<dbReference type="Gene3D" id="1.10.540.10">
    <property type="entry name" value="Acyl-CoA dehydrogenase/oxidase, N-terminal domain"/>
    <property type="match status" value="1"/>
</dbReference>
<dbReference type="GO" id="GO:0050660">
    <property type="term" value="F:flavin adenine dinucleotide binding"/>
    <property type="evidence" value="ECO:0007669"/>
    <property type="project" value="InterPro"/>
</dbReference>
<evidence type="ECO:0000259" key="9">
    <source>
        <dbReference type="Pfam" id="PF02771"/>
    </source>
</evidence>
<dbReference type="Proteomes" id="UP001151081">
    <property type="component" value="Unassembled WGS sequence"/>
</dbReference>
<dbReference type="Pfam" id="PF02771">
    <property type="entry name" value="Acyl-CoA_dh_N"/>
    <property type="match status" value="1"/>
</dbReference>
<feature type="domain" description="Acyl-CoA oxidase/dehydrogenase middle" evidence="8">
    <location>
        <begin position="128"/>
        <end position="218"/>
    </location>
</feature>
<evidence type="ECO:0000259" key="7">
    <source>
        <dbReference type="Pfam" id="PF00441"/>
    </source>
</evidence>
<evidence type="ECO:0000259" key="8">
    <source>
        <dbReference type="Pfam" id="PF02770"/>
    </source>
</evidence>
<dbReference type="FunFam" id="2.40.110.10:FF:000002">
    <property type="entry name" value="Acyl-CoA dehydrogenase fadE12"/>
    <property type="match status" value="1"/>
</dbReference>
<evidence type="ECO:0000256" key="4">
    <source>
        <dbReference type="ARBA" id="ARBA00022827"/>
    </source>
</evidence>
<dbReference type="InterPro" id="IPR037069">
    <property type="entry name" value="AcylCoA_DH/ox_N_sf"/>
</dbReference>
<sequence>MSDVVFDLENPTEEHRMLRQMVRNFVRDVVEPQAEEHDRTGTLNVPLLKQAGELGLLGLTIPEQDGGAGLDAVGAVIVHHELSKSDPGFCLAYLAHAVLFVNNFYYASNAAQRERWLSKVISGEWIGAMGMTEPSSGTDVLGMRTTARREGEGFVLKGHKALITNAVDADVFIVYAKVDADVTTFVVERNTPGFSVGKKTEKMGMRASTLSEFMLDDVFVPAENVLGTVGGGVRNMMRNLEIERLTLAAMSLGIADRCLDIMVRYAAERTSFGKSIAEHGQIQRYIGESYAKTEAARALVYSVARDVGPAKRNRIGTDAAKLFAAPVGKEVADNAMQVLGGWGYCNEYKVERFLRDAKLLEIGGGTLESHQKNLTKELLRKVKQD</sequence>
<dbReference type="InterPro" id="IPR006089">
    <property type="entry name" value="Acyl-CoA_DH_CS"/>
</dbReference>
<gene>
    <name evidence="10" type="ORF">KEG57_08410</name>
</gene>
<dbReference type="SUPFAM" id="SSF47203">
    <property type="entry name" value="Acyl-CoA dehydrogenase C-terminal domain-like"/>
    <property type="match status" value="1"/>
</dbReference>
<dbReference type="InterPro" id="IPR009100">
    <property type="entry name" value="AcylCoA_DH/oxidase_NM_dom_sf"/>
</dbReference>
<dbReference type="PANTHER" id="PTHR43884:SF12">
    <property type="entry name" value="ISOVALERYL-COA DEHYDROGENASE, MITOCHONDRIAL-RELATED"/>
    <property type="match status" value="1"/>
</dbReference>
<dbReference type="GO" id="GO:0008470">
    <property type="term" value="F:3-methylbutanoyl-CoA dehydrogenase activity"/>
    <property type="evidence" value="ECO:0007669"/>
    <property type="project" value="TreeGrafter"/>
</dbReference>
<proteinExistence type="inferred from homology"/>
<feature type="domain" description="Acyl-CoA dehydrogenase/oxidase N-terminal" evidence="9">
    <location>
        <begin position="12"/>
        <end position="124"/>
    </location>
</feature>
<dbReference type="Pfam" id="PF02770">
    <property type="entry name" value="Acyl-CoA_dh_M"/>
    <property type="match status" value="1"/>
</dbReference>
<keyword evidence="5 6" id="KW-0560">Oxidoreductase</keyword>
<protein>
    <submittedName>
        <fullName evidence="10">Acyl-CoA dehydrogenase family protein</fullName>
    </submittedName>
</protein>
<reference evidence="10 11" key="1">
    <citation type="submission" date="2021-04" db="EMBL/GenBank/DDBJ databases">
        <title>Genome analysis of Polyangium sp.</title>
        <authorList>
            <person name="Li Y."/>
            <person name="Wang J."/>
        </authorList>
    </citation>
    <scope>NUCLEOTIDE SEQUENCE [LARGE SCALE GENOMIC DNA]</scope>
    <source>
        <strain evidence="10 11">SDU14</strain>
    </source>
</reference>
<comment type="caution">
    <text evidence="10">The sequence shown here is derived from an EMBL/GenBank/DDBJ whole genome shotgun (WGS) entry which is preliminary data.</text>
</comment>
<comment type="similarity">
    <text evidence="2 6">Belongs to the acyl-CoA dehydrogenase family.</text>
</comment>
<evidence type="ECO:0000313" key="10">
    <source>
        <dbReference type="EMBL" id="MDC3980512.1"/>
    </source>
</evidence>
<evidence type="ECO:0000256" key="2">
    <source>
        <dbReference type="ARBA" id="ARBA00009347"/>
    </source>
</evidence>
<dbReference type="AlphaFoldDB" id="A0A9X4ART2"/>
<dbReference type="FunFam" id="1.10.540.10:FF:000002">
    <property type="entry name" value="Acyl-CoA dehydrogenase FadE19"/>
    <property type="match status" value="1"/>
</dbReference>
<dbReference type="GO" id="GO:0006552">
    <property type="term" value="P:L-leucine catabolic process"/>
    <property type="evidence" value="ECO:0007669"/>
    <property type="project" value="TreeGrafter"/>
</dbReference>
<name>A0A9X4ART2_9BACT</name>
<evidence type="ECO:0000313" key="11">
    <source>
        <dbReference type="Proteomes" id="UP001151081"/>
    </source>
</evidence>
<feature type="domain" description="Acyl-CoA dehydrogenase/oxidase C-terminal" evidence="7">
    <location>
        <begin position="230"/>
        <end position="378"/>
    </location>
</feature>
<dbReference type="InterPro" id="IPR006091">
    <property type="entry name" value="Acyl-CoA_Oxase/DH_mid-dom"/>
</dbReference>
<dbReference type="Gene3D" id="1.20.140.10">
    <property type="entry name" value="Butyryl-CoA Dehydrogenase, subunit A, domain 3"/>
    <property type="match status" value="1"/>
</dbReference>
<dbReference type="InterPro" id="IPR046373">
    <property type="entry name" value="Acyl-CoA_Oxase/DH_mid-dom_sf"/>
</dbReference>
<dbReference type="PROSITE" id="PS00073">
    <property type="entry name" value="ACYL_COA_DH_2"/>
    <property type="match status" value="1"/>
</dbReference>
<keyword evidence="11" id="KW-1185">Reference proteome</keyword>
<evidence type="ECO:0000256" key="5">
    <source>
        <dbReference type="ARBA" id="ARBA00023002"/>
    </source>
</evidence>
<dbReference type="Pfam" id="PF00441">
    <property type="entry name" value="Acyl-CoA_dh_1"/>
    <property type="match status" value="1"/>
</dbReference>
<dbReference type="SUPFAM" id="SSF56645">
    <property type="entry name" value="Acyl-CoA dehydrogenase NM domain-like"/>
    <property type="match status" value="1"/>
</dbReference>
<organism evidence="10 11">
    <name type="scientific">Polyangium jinanense</name>
    <dbReference type="NCBI Taxonomy" id="2829994"/>
    <lineage>
        <taxon>Bacteria</taxon>
        <taxon>Pseudomonadati</taxon>
        <taxon>Myxococcota</taxon>
        <taxon>Polyangia</taxon>
        <taxon>Polyangiales</taxon>
        <taxon>Polyangiaceae</taxon>
        <taxon>Polyangium</taxon>
    </lineage>
</organism>
<keyword evidence="3 6" id="KW-0285">Flavoprotein</keyword>
<dbReference type="FunFam" id="1.20.140.10:FF:000001">
    <property type="entry name" value="Acyl-CoA dehydrogenase"/>
    <property type="match status" value="1"/>
</dbReference>
<evidence type="ECO:0000256" key="1">
    <source>
        <dbReference type="ARBA" id="ARBA00001974"/>
    </source>
</evidence>
<dbReference type="PIRSF" id="PIRSF016578">
    <property type="entry name" value="HsaA"/>
    <property type="match status" value="1"/>
</dbReference>
<dbReference type="InterPro" id="IPR036250">
    <property type="entry name" value="AcylCo_DH-like_C"/>
</dbReference>
<accession>A0A9X4ART2</accession>
<dbReference type="InterPro" id="IPR013786">
    <property type="entry name" value="AcylCoA_DH/ox_N"/>
</dbReference>
<dbReference type="InterPro" id="IPR009075">
    <property type="entry name" value="AcylCo_DH/oxidase_C"/>
</dbReference>
<dbReference type="EMBL" id="JAGTJJ010000002">
    <property type="protein sequence ID" value="MDC3980512.1"/>
    <property type="molecule type" value="Genomic_DNA"/>
</dbReference>
<keyword evidence="4 6" id="KW-0274">FAD</keyword>
<dbReference type="PROSITE" id="PS00072">
    <property type="entry name" value="ACYL_COA_DH_1"/>
    <property type="match status" value="1"/>
</dbReference>
<dbReference type="PANTHER" id="PTHR43884">
    <property type="entry name" value="ACYL-COA DEHYDROGENASE"/>
    <property type="match status" value="1"/>
</dbReference>
<dbReference type="RefSeq" id="WP_272417549.1">
    <property type="nucleotide sequence ID" value="NZ_JAGTJJ010000002.1"/>
</dbReference>
<evidence type="ECO:0000256" key="3">
    <source>
        <dbReference type="ARBA" id="ARBA00022630"/>
    </source>
</evidence>
<dbReference type="Gene3D" id="2.40.110.10">
    <property type="entry name" value="Butyryl-CoA Dehydrogenase, subunit A, domain 2"/>
    <property type="match status" value="1"/>
</dbReference>
<evidence type="ECO:0000256" key="6">
    <source>
        <dbReference type="RuleBase" id="RU362125"/>
    </source>
</evidence>